<sequence length="262" mass="29187">MPDKVVKCAENTFDFPIECNALWNYTMASTAYRYVILLVSLVAITLLLANTVLFNFTVICMKPEERRVTFINDTRYYSPMEEGWVMSATYVGSIVATLPAVYLGMGMSSMYMVIGVVPSEYGGVKERAFFVAVLSSVCQFGPFSTMPISAVFCQSSVRWPGAYYFFGVSTIVSLLVFFVMYKEGSATSRAPSTAKVLSAEDQDQDACDEFVPYKRIFTTLSTYGIISSAFGDSLAYKVFILYGPIYMNKVILFLGSLSLNFR</sequence>
<dbReference type="PANTHER" id="PTHR45757">
    <property type="entry name" value="PROTEIN CBG23364-RELATED"/>
    <property type="match status" value="1"/>
</dbReference>
<dbReference type="OrthoDB" id="2985014at2759"/>
<dbReference type="PANTHER" id="PTHR45757:SF11">
    <property type="entry name" value="MAJOR FACILITATOR SUPERFAMILY (MFS) PROFILE DOMAIN-CONTAINING PROTEIN"/>
    <property type="match status" value="1"/>
</dbReference>
<dbReference type="Proteomes" id="UP000298663">
    <property type="component" value="Unassembled WGS sequence"/>
</dbReference>
<evidence type="ECO:0000256" key="1">
    <source>
        <dbReference type="SAM" id="Phobius"/>
    </source>
</evidence>
<reference evidence="2 3" key="1">
    <citation type="journal article" date="2015" name="Genome Biol.">
        <title>Comparative genomics of Steinernema reveals deeply conserved gene regulatory networks.</title>
        <authorList>
            <person name="Dillman A.R."/>
            <person name="Macchietto M."/>
            <person name="Porter C.F."/>
            <person name="Rogers A."/>
            <person name="Williams B."/>
            <person name="Antoshechkin I."/>
            <person name="Lee M.M."/>
            <person name="Goodwin Z."/>
            <person name="Lu X."/>
            <person name="Lewis E.E."/>
            <person name="Goodrich-Blair H."/>
            <person name="Stock S.P."/>
            <person name="Adams B.J."/>
            <person name="Sternberg P.W."/>
            <person name="Mortazavi A."/>
        </authorList>
    </citation>
    <scope>NUCLEOTIDE SEQUENCE [LARGE SCALE GENOMIC DNA]</scope>
    <source>
        <strain evidence="2 3">ALL</strain>
    </source>
</reference>
<feature type="transmembrane region" description="Helical" evidence="1">
    <location>
        <begin position="90"/>
        <end position="117"/>
    </location>
</feature>
<gene>
    <name evidence="2" type="ORF">L596_029152</name>
</gene>
<dbReference type="EMBL" id="AZBU02000012">
    <property type="protein sequence ID" value="TKR59492.1"/>
    <property type="molecule type" value="Genomic_DNA"/>
</dbReference>
<keyword evidence="1" id="KW-0472">Membrane</keyword>
<keyword evidence="1" id="KW-0812">Transmembrane</keyword>
<organism evidence="2 3">
    <name type="scientific">Steinernema carpocapsae</name>
    <name type="common">Entomopathogenic nematode</name>
    <dbReference type="NCBI Taxonomy" id="34508"/>
    <lineage>
        <taxon>Eukaryota</taxon>
        <taxon>Metazoa</taxon>
        <taxon>Ecdysozoa</taxon>
        <taxon>Nematoda</taxon>
        <taxon>Chromadorea</taxon>
        <taxon>Rhabditida</taxon>
        <taxon>Tylenchina</taxon>
        <taxon>Panagrolaimomorpha</taxon>
        <taxon>Strongyloidoidea</taxon>
        <taxon>Steinernematidae</taxon>
        <taxon>Steinernema</taxon>
    </lineage>
</organism>
<dbReference type="SUPFAM" id="SSF103473">
    <property type="entry name" value="MFS general substrate transporter"/>
    <property type="match status" value="1"/>
</dbReference>
<comment type="caution">
    <text evidence="2">The sequence shown here is derived from an EMBL/GenBank/DDBJ whole genome shotgun (WGS) entry which is preliminary data.</text>
</comment>
<reference evidence="2 3" key="2">
    <citation type="journal article" date="2019" name="G3 (Bethesda)">
        <title>Hybrid Assembly of the Genome of the Entomopathogenic Nematode Steinernema carpocapsae Identifies the X-Chromosome.</title>
        <authorList>
            <person name="Serra L."/>
            <person name="Macchietto M."/>
            <person name="Macias-Munoz A."/>
            <person name="McGill C.J."/>
            <person name="Rodriguez I.M."/>
            <person name="Rodriguez B."/>
            <person name="Murad R."/>
            <person name="Mortazavi A."/>
        </authorList>
    </citation>
    <scope>NUCLEOTIDE SEQUENCE [LARGE SCALE GENOMIC DNA]</scope>
    <source>
        <strain evidence="2 3">ALL</strain>
    </source>
</reference>
<dbReference type="InterPro" id="IPR036259">
    <property type="entry name" value="MFS_trans_sf"/>
</dbReference>
<feature type="transmembrane region" description="Helical" evidence="1">
    <location>
        <begin position="34"/>
        <end position="56"/>
    </location>
</feature>
<dbReference type="GO" id="GO:0016020">
    <property type="term" value="C:membrane"/>
    <property type="evidence" value="ECO:0007669"/>
    <property type="project" value="TreeGrafter"/>
</dbReference>
<dbReference type="InterPro" id="IPR011701">
    <property type="entry name" value="MFS"/>
</dbReference>
<keyword evidence="1" id="KW-1133">Transmembrane helix</keyword>
<evidence type="ECO:0000313" key="2">
    <source>
        <dbReference type="EMBL" id="TKR59492.1"/>
    </source>
</evidence>
<dbReference type="AlphaFoldDB" id="A0A4U5LTT8"/>
<accession>A0A4U5LTT8</accession>
<dbReference type="Gene3D" id="1.20.1250.20">
    <property type="entry name" value="MFS general substrate transporter like domains"/>
    <property type="match status" value="1"/>
</dbReference>
<dbReference type="GO" id="GO:0022857">
    <property type="term" value="F:transmembrane transporter activity"/>
    <property type="evidence" value="ECO:0007669"/>
    <property type="project" value="InterPro"/>
</dbReference>
<feature type="transmembrane region" description="Helical" evidence="1">
    <location>
        <begin position="162"/>
        <end position="181"/>
    </location>
</feature>
<evidence type="ECO:0000313" key="3">
    <source>
        <dbReference type="Proteomes" id="UP000298663"/>
    </source>
</evidence>
<proteinExistence type="predicted"/>
<protein>
    <recommendedName>
        <fullName evidence="4">Major facilitator superfamily (MFS) profile domain-containing protein</fullName>
    </recommendedName>
</protein>
<feature type="transmembrane region" description="Helical" evidence="1">
    <location>
        <begin position="129"/>
        <end position="150"/>
    </location>
</feature>
<keyword evidence="3" id="KW-1185">Reference proteome</keyword>
<name>A0A4U5LTT8_STECR</name>
<dbReference type="Pfam" id="PF07690">
    <property type="entry name" value="MFS_1"/>
    <property type="match status" value="1"/>
</dbReference>
<evidence type="ECO:0008006" key="4">
    <source>
        <dbReference type="Google" id="ProtNLM"/>
    </source>
</evidence>